<dbReference type="KEGG" id="nkf:Nkreftii_000190"/>
<dbReference type="Proteomes" id="UP000593737">
    <property type="component" value="Chromosome"/>
</dbReference>
<organism evidence="1 2">
    <name type="scientific">Candidatus Nitrospira kreftii</name>
    <dbReference type="NCBI Taxonomy" id="2652173"/>
    <lineage>
        <taxon>Bacteria</taxon>
        <taxon>Pseudomonadati</taxon>
        <taxon>Nitrospirota</taxon>
        <taxon>Nitrospiria</taxon>
        <taxon>Nitrospirales</taxon>
        <taxon>Nitrospiraceae</taxon>
        <taxon>Nitrospira</taxon>
    </lineage>
</organism>
<protein>
    <recommendedName>
        <fullName evidence="3">CopG family transcriptional regulator</fullName>
    </recommendedName>
</protein>
<proteinExistence type="predicted"/>
<dbReference type="EMBL" id="CP047423">
    <property type="protein sequence ID" value="QPD02416.1"/>
    <property type="molecule type" value="Genomic_DNA"/>
</dbReference>
<gene>
    <name evidence="1" type="ORF">Nkreftii_000190</name>
</gene>
<sequence>MSTKIKYTDEPLGEIRVVQDFLPSPSELAFREEGVKVTLALSKKSVEFFKAEASRHHTQYQRMIRRLLDAYVDTQSHSLTRRAAQTTRKRAVG</sequence>
<dbReference type="AlphaFoldDB" id="A0A7S8IXS4"/>
<accession>A0A7S8IXS4</accession>
<evidence type="ECO:0000313" key="1">
    <source>
        <dbReference type="EMBL" id="QPD02416.1"/>
    </source>
</evidence>
<evidence type="ECO:0000313" key="2">
    <source>
        <dbReference type="Proteomes" id="UP000593737"/>
    </source>
</evidence>
<evidence type="ECO:0008006" key="3">
    <source>
        <dbReference type="Google" id="ProtNLM"/>
    </source>
</evidence>
<reference evidence="1 2" key="1">
    <citation type="journal article" date="2020" name="ISME J.">
        <title>Enrichment and physiological characterization of a novel comammox Nitrospira indicates ammonium inhibition of complete nitrification.</title>
        <authorList>
            <person name="Sakoula D."/>
            <person name="Koch H."/>
            <person name="Frank J."/>
            <person name="Jetten M.S.M."/>
            <person name="van Kessel M.A.H.J."/>
            <person name="Lucker S."/>
        </authorList>
    </citation>
    <scope>NUCLEOTIDE SEQUENCE [LARGE SCALE GENOMIC DNA]</scope>
    <source>
        <strain evidence="1">Comreactor17</strain>
    </source>
</reference>
<name>A0A7S8IXS4_9BACT</name>